<dbReference type="Proteomes" id="UP000279236">
    <property type="component" value="Unassembled WGS sequence"/>
</dbReference>
<feature type="compositionally biased region" description="Low complexity" evidence="2">
    <location>
        <begin position="666"/>
        <end position="684"/>
    </location>
</feature>
<organism evidence="3 4">
    <name type="scientific">Apiotrichum porosum</name>
    <dbReference type="NCBI Taxonomy" id="105984"/>
    <lineage>
        <taxon>Eukaryota</taxon>
        <taxon>Fungi</taxon>
        <taxon>Dikarya</taxon>
        <taxon>Basidiomycota</taxon>
        <taxon>Agaricomycotina</taxon>
        <taxon>Tremellomycetes</taxon>
        <taxon>Trichosporonales</taxon>
        <taxon>Trichosporonaceae</taxon>
        <taxon>Apiotrichum</taxon>
    </lineage>
</organism>
<dbReference type="GO" id="GO:0051256">
    <property type="term" value="P:mitotic spindle midzone assembly"/>
    <property type="evidence" value="ECO:0007669"/>
    <property type="project" value="TreeGrafter"/>
</dbReference>
<comment type="caution">
    <text evidence="3">The sequence shown here is derived from an EMBL/GenBank/DDBJ whole genome shotgun (WGS) entry which is preliminary data.</text>
</comment>
<dbReference type="OrthoDB" id="642895at2759"/>
<dbReference type="GO" id="GO:0005737">
    <property type="term" value="C:cytoplasm"/>
    <property type="evidence" value="ECO:0007669"/>
    <property type="project" value="TreeGrafter"/>
</dbReference>
<dbReference type="InterPro" id="IPR007145">
    <property type="entry name" value="MAP65_Ase1_PRC1"/>
</dbReference>
<dbReference type="Gene3D" id="1.20.58.1520">
    <property type="match status" value="1"/>
</dbReference>
<dbReference type="GO" id="GO:0008017">
    <property type="term" value="F:microtubule binding"/>
    <property type="evidence" value="ECO:0007669"/>
    <property type="project" value="InterPro"/>
</dbReference>
<dbReference type="AlphaFoldDB" id="A0A427XFS7"/>
<evidence type="ECO:0000313" key="3">
    <source>
        <dbReference type="EMBL" id="RSH77672.1"/>
    </source>
</evidence>
<feature type="region of interest" description="Disordered" evidence="2">
    <location>
        <begin position="552"/>
        <end position="702"/>
    </location>
</feature>
<feature type="compositionally biased region" description="Low complexity" evidence="2">
    <location>
        <begin position="559"/>
        <end position="573"/>
    </location>
</feature>
<gene>
    <name evidence="3" type="ORF">EHS24_003234</name>
</gene>
<dbReference type="PANTHER" id="PTHR19321">
    <property type="entry name" value="PROTEIN REGULATOR OF CYTOKINESIS 1 PRC1-RELATED"/>
    <property type="match status" value="1"/>
</dbReference>
<reference evidence="3 4" key="1">
    <citation type="submission" date="2018-11" db="EMBL/GenBank/DDBJ databases">
        <title>Genome sequence of Apiotrichum porosum DSM 27194.</title>
        <authorList>
            <person name="Aliyu H."/>
            <person name="Gorte O."/>
            <person name="Ochsenreither K."/>
        </authorList>
    </citation>
    <scope>NUCLEOTIDE SEQUENCE [LARGE SCALE GENOMIC DNA]</scope>
    <source>
        <strain evidence="3 4">DSM 27194</strain>
    </source>
</reference>
<protein>
    <submittedName>
        <fullName evidence="3">Uncharacterized protein</fullName>
    </submittedName>
</protein>
<evidence type="ECO:0000313" key="4">
    <source>
        <dbReference type="Proteomes" id="UP000279236"/>
    </source>
</evidence>
<feature type="compositionally biased region" description="Low complexity" evidence="2">
    <location>
        <begin position="604"/>
        <end position="618"/>
    </location>
</feature>
<accession>A0A427XFS7</accession>
<dbReference type="GeneID" id="39587777"/>
<feature type="coiled-coil region" evidence="1">
    <location>
        <begin position="209"/>
        <end position="236"/>
    </location>
</feature>
<keyword evidence="4" id="KW-1185">Reference proteome</keyword>
<proteinExistence type="predicted"/>
<feature type="region of interest" description="Disordered" evidence="2">
    <location>
        <begin position="162"/>
        <end position="204"/>
    </location>
</feature>
<name>A0A427XFS7_9TREE</name>
<evidence type="ECO:0000256" key="2">
    <source>
        <dbReference type="SAM" id="MobiDB-lite"/>
    </source>
</evidence>
<dbReference type="Pfam" id="PF03999">
    <property type="entry name" value="MAP65_ASE1"/>
    <property type="match status" value="1"/>
</dbReference>
<evidence type="ECO:0000256" key="1">
    <source>
        <dbReference type="SAM" id="Coils"/>
    </source>
</evidence>
<dbReference type="GO" id="GO:1990023">
    <property type="term" value="C:mitotic spindle midzone"/>
    <property type="evidence" value="ECO:0007669"/>
    <property type="project" value="TreeGrafter"/>
</dbReference>
<keyword evidence="1" id="KW-0175">Coiled coil</keyword>
<dbReference type="STRING" id="105984.A0A427XFS7"/>
<dbReference type="EMBL" id="RSCE01000015">
    <property type="protein sequence ID" value="RSH77672.1"/>
    <property type="molecule type" value="Genomic_DNA"/>
</dbReference>
<sequence>MDASAIIAEQIPLLQGLHSQLALPPSALAEDQSRIDAAVKNAILSVVRSREDEVAQWEEKIAERKRELSLISRATGDHGRTVIANGRRESEHGEPLPAQHERLMRQIEELQKSYTERLEKVEHLMLELESLSFLLGLPFAAPMSLQPVAGSSSSATAAPLVAGRPSIAPPQHAQLVPPAQTAPTTHRKARQSSRPPVASEPRPAETTYYDVGEEVMERLQQEVDRALQERETRLRTLETHFNDLLWYHAELNLPSPVHGSMFPLALLAPQSDEEQPGFHARYEQLLDHVLATNPRQTGEDGEDGIELQGMDDIEPEIGLMNWSEVVLALWIDEKEYRDCRIQDLYEKINPLWSRLQIPQEQINGFIESNLGSGESTIVAYEEELERMLEMRRTSLSSFVVNTRKEIETLQDSLMMCDEEKAAFGGFIDDDYTEELLQEHEDEAARLRSEVEIKGTLLKRVKEWIQLRSEEAELEHAANDPNRFKKRGTAMLREEKLRKRVEKLKPKIEMELLTSVPIWEEEHGLPFNALGERVVETIENALAAKEAAKEAKKRAKMGLAPGTARGTTPGPGARSQPGTVARKRVAPTPGTARPGTMTKRPRVVSSSTASTLGSSTTSSMRYPHGPSATPTAHAAARTQGRAFGKPAVGARANGTGRAPPPVYMSGSAAKQPQQQQQAKSAASAALGKGDRPRRQSFRPRPSLAGALLAGAAAGMMGGLAEDDDEDVF</sequence>
<dbReference type="RefSeq" id="XP_028472819.1">
    <property type="nucleotide sequence ID" value="XM_028618931.1"/>
</dbReference>
<dbReference type="PANTHER" id="PTHR19321:SF41">
    <property type="entry name" value="FASCETTO-RELATED"/>
    <property type="match status" value="1"/>
</dbReference>